<dbReference type="Proteomes" id="UP000467841">
    <property type="component" value="Unassembled WGS sequence"/>
</dbReference>
<comment type="caution">
    <text evidence="3">The sequence shown here is derived from an EMBL/GenBank/DDBJ whole genome shotgun (WGS) entry which is preliminary data.</text>
</comment>
<sequence length="116" mass="13155">MKSNERKTPAEEMSVVVDLRVVKPLLSCQICSKLMKQATSITLCLDHFCWECIYDYVTEHGGQSCPVCGVYLGSRPLSKIRRDQQYERLINTIFPQEKKEVEMESKTSDVSSSSSA</sequence>
<dbReference type="PROSITE" id="PS50089">
    <property type="entry name" value="ZF_RING_2"/>
    <property type="match status" value="1"/>
</dbReference>
<accession>A0A6D2IS87</accession>
<gene>
    <name evidence="3" type="ORF">MERR_LOCUS15121</name>
</gene>
<keyword evidence="4" id="KW-1185">Reference proteome</keyword>
<reference evidence="3" key="1">
    <citation type="submission" date="2020-01" db="EMBL/GenBank/DDBJ databases">
        <authorList>
            <person name="Mishra B."/>
        </authorList>
    </citation>
    <scope>NUCLEOTIDE SEQUENCE [LARGE SCALE GENOMIC DNA]</scope>
</reference>
<dbReference type="PANTHER" id="PTHR46293:SF14">
    <property type="match status" value="1"/>
</dbReference>
<dbReference type="GO" id="GO:0008270">
    <property type="term" value="F:zinc ion binding"/>
    <property type="evidence" value="ECO:0007669"/>
    <property type="project" value="UniProtKB-KW"/>
</dbReference>
<dbReference type="SUPFAM" id="SSF57850">
    <property type="entry name" value="RING/U-box"/>
    <property type="match status" value="1"/>
</dbReference>
<dbReference type="InterPro" id="IPR044807">
    <property type="entry name" value="DRIP1-like"/>
</dbReference>
<dbReference type="GO" id="GO:0004842">
    <property type="term" value="F:ubiquitin-protein transferase activity"/>
    <property type="evidence" value="ECO:0007669"/>
    <property type="project" value="InterPro"/>
</dbReference>
<evidence type="ECO:0000259" key="2">
    <source>
        <dbReference type="PROSITE" id="PS50089"/>
    </source>
</evidence>
<evidence type="ECO:0000313" key="4">
    <source>
        <dbReference type="Proteomes" id="UP000467841"/>
    </source>
</evidence>
<dbReference type="InterPro" id="IPR013083">
    <property type="entry name" value="Znf_RING/FYVE/PHD"/>
</dbReference>
<keyword evidence="1" id="KW-0862">Zinc</keyword>
<proteinExistence type="predicted"/>
<organism evidence="3 4">
    <name type="scientific">Microthlaspi erraticum</name>
    <dbReference type="NCBI Taxonomy" id="1685480"/>
    <lineage>
        <taxon>Eukaryota</taxon>
        <taxon>Viridiplantae</taxon>
        <taxon>Streptophyta</taxon>
        <taxon>Embryophyta</taxon>
        <taxon>Tracheophyta</taxon>
        <taxon>Spermatophyta</taxon>
        <taxon>Magnoliopsida</taxon>
        <taxon>eudicotyledons</taxon>
        <taxon>Gunneridae</taxon>
        <taxon>Pentapetalae</taxon>
        <taxon>rosids</taxon>
        <taxon>malvids</taxon>
        <taxon>Brassicales</taxon>
        <taxon>Brassicaceae</taxon>
        <taxon>Coluteocarpeae</taxon>
        <taxon>Microthlaspi</taxon>
    </lineage>
</organism>
<evidence type="ECO:0000313" key="3">
    <source>
        <dbReference type="EMBL" id="CAA7027886.1"/>
    </source>
</evidence>
<keyword evidence="1" id="KW-0863">Zinc-finger</keyword>
<dbReference type="AlphaFoldDB" id="A0A6D2IS87"/>
<dbReference type="OrthoDB" id="1305878at2759"/>
<dbReference type="InterPro" id="IPR001841">
    <property type="entry name" value="Znf_RING"/>
</dbReference>
<name>A0A6D2IS87_9BRAS</name>
<dbReference type="PANTHER" id="PTHR46293">
    <property type="entry name" value="E3 UBIQUITIN PROTEIN LIGASE DRIP1"/>
    <property type="match status" value="1"/>
</dbReference>
<protein>
    <recommendedName>
        <fullName evidence="2">RING-type domain-containing protein</fullName>
    </recommendedName>
</protein>
<dbReference type="Gene3D" id="3.30.40.10">
    <property type="entry name" value="Zinc/RING finger domain, C3HC4 (zinc finger)"/>
    <property type="match status" value="1"/>
</dbReference>
<feature type="domain" description="RING-type" evidence="2">
    <location>
        <begin position="28"/>
        <end position="68"/>
    </location>
</feature>
<dbReference type="Pfam" id="PF13923">
    <property type="entry name" value="zf-C3HC4_2"/>
    <property type="match status" value="1"/>
</dbReference>
<evidence type="ECO:0000256" key="1">
    <source>
        <dbReference type="PROSITE-ProRule" id="PRU00175"/>
    </source>
</evidence>
<keyword evidence="1" id="KW-0479">Metal-binding</keyword>
<dbReference type="EMBL" id="CACVBM020001063">
    <property type="protein sequence ID" value="CAA7027886.1"/>
    <property type="molecule type" value="Genomic_DNA"/>
</dbReference>